<keyword evidence="3 4" id="KW-0448">Lipopolysaccharide biosynthesis</keyword>
<dbReference type="PANTHER" id="PTHR42866">
    <property type="entry name" value="3-DEOXY-MANNO-OCTULOSONATE CYTIDYLYLTRANSFERASE"/>
    <property type="match status" value="1"/>
</dbReference>
<organism evidence="5 6">
    <name type="scientific">Gilvimarinus algae</name>
    <dbReference type="NCBI Taxonomy" id="3058037"/>
    <lineage>
        <taxon>Bacteria</taxon>
        <taxon>Pseudomonadati</taxon>
        <taxon>Pseudomonadota</taxon>
        <taxon>Gammaproteobacteria</taxon>
        <taxon>Cellvibrionales</taxon>
        <taxon>Cellvibrionaceae</taxon>
        <taxon>Gilvimarinus</taxon>
    </lineage>
</organism>
<proteinExistence type="inferred from homology"/>
<dbReference type="InterPro" id="IPR003329">
    <property type="entry name" value="Cytidylyl_trans"/>
</dbReference>
<evidence type="ECO:0000256" key="1">
    <source>
        <dbReference type="ARBA" id="ARBA00022679"/>
    </source>
</evidence>
<dbReference type="CDD" id="cd02517">
    <property type="entry name" value="CMP-KDO-Synthetase"/>
    <property type="match status" value="1"/>
</dbReference>
<dbReference type="NCBIfam" id="TIGR00466">
    <property type="entry name" value="kdsB"/>
    <property type="match status" value="1"/>
</dbReference>
<evidence type="ECO:0000313" key="6">
    <source>
        <dbReference type="Proteomes" id="UP001168380"/>
    </source>
</evidence>
<dbReference type="HAMAP" id="MF_00057">
    <property type="entry name" value="KdsB"/>
    <property type="match status" value="1"/>
</dbReference>
<comment type="similarity">
    <text evidence="4">Belongs to the KdsB family.</text>
</comment>
<dbReference type="RefSeq" id="WP_302713109.1">
    <property type="nucleotide sequence ID" value="NZ_JAULRT010000052.1"/>
</dbReference>
<dbReference type="Proteomes" id="UP001168380">
    <property type="component" value="Unassembled WGS sequence"/>
</dbReference>
<dbReference type="NCBIfam" id="NF009905">
    <property type="entry name" value="PRK13368.1"/>
    <property type="match status" value="1"/>
</dbReference>
<dbReference type="EC" id="2.7.7.38" evidence="4"/>
<dbReference type="NCBIfam" id="NF003952">
    <property type="entry name" value="PRK05450.1-5"/>
    <property type="match status" value="1"/>
</dbReference>
<dbReference type="PANTHER" id="PTHR42866:SF2">
    <property type="entry name" value="3-DEOXY-MANNO-OCTULOSONATE CYTIDYLYLTRANSFERASE, MITOCHONDRIAL"/>
    <property type="match status" value="1"/>
</dbReference>
<name>A0ABT8THX0_9GAMM</name>
<dbReference type="Gene3D" id="3.90.550.10">
    <property type="entry name" value="Spore Coat Polysaccharide Biosynthesis Protein SpsA, Chain A"/>
    <property type="match status" value="1"/>
</dbReference>
<sequence length="254" mass="27519">MSFIVVIPARYASSRLPGKPLADIAGRPMIEHVYRCAQKSQAQRVLVATDDARVAEVVKAFGAEVVMTRADHVSGTDRLQEVAAQLALEDDAIVVNVQGDEPLIPAEVIDQVAGNLAANDWASVATLCEPLQSASDFHNPNVVKAVSDQSGRALYFSRAPVPWPRDLNVEAAGPVPEGFAARRHIGLYAYRVSLLNRFVRWAPARLELTESLEQLRVLAYGEAIHLADACAKVPGGVDTPEDLERVRACFGESQ</sequence>
<comment type="pathway">
    <text evidence="4">Nucleotide-sugar biosynthesis; CMP-3-deoxy-D-manno-octulosonate biosynthesis; CMP-3-deoxy-D-manno-octulosonate from 3-deoxy-D-manno-octulosonate and CTP: step 1/1.</text>
</comment>
<dbReference type="InterPro" id="IPR004528">
    <property type="entry name" value="KdsB"/>
</dbReference>
<keyword evidence="6" id="KW-1185">Reference proteome</keyword>
<dbReference type="GO" id="GO:0008690">
    <property type="term" value="F:3-deoxy-manno-octulosonate cytidylyltransferase activity"/>
    <property type="evidence" value="ECO:0007669"/>
    <property type="project" value="UniProtKB-EC"/>
</dbReference>
<gene>
    <name evidence="4 5" type="primary">kdsB</name>
    <name evidence="5" type="ORF">QWI16_11050</name>
</gene>
<accession>A0ABT8THX0</accession>
<protein>
    <recommendedName>
        <fullName evidence="4">3-deoxy-manno-octulosonate cytidylyltransferase</fullName>
        <ecNumber evidence="4">2.7.7.38</ecNumber>
    </recommendedName>
    <alternativeName>
        <fullName evidence="4">CMP-2-keto-3-deoxyoctulosonic acid synthase</fullName>
        <shortName evidence="4">CKS</shortName>
        <shortName evidence="4">CMP-KDO synthase</shortName>
    </alternativeName>
</protein>
<dbReference type="Pfam" id="PF02348">
    <property type="entry name" value="CTP_transf_3"/>
    <property type="match status" value="1"/>
</dbReference>
<dbReference type="NCBIfam" id="NF003950">
    <property type="entry name" value="PRK05450.1-3"/>
    <property type="match status" value="1"/>
</dbReference>
<keyword evidence="1 4" id="KW-0808">Transferase</keyword>
<evidence type="ECO:0000313" key="5">
    <source>
        <dbReference type="EMBL" id="MDO3382708.1"/>
    </source>
</evidence>
<dbReference type="SUPFAM" id="SSF53448">
    <property type="entry name" value="Nucleotide-diphospho-sugar transferases"/>
    <property type="match status" value="1"/>
</dbReference>
<comment type="function">
    <text evidence="4">Activates KDO (a required 8-carbon sugar) for incorporation into bacterial lipopolysaccharide in Gram-negative bacteria.</text>
</comment>
<comment type="catalytic activity">
    <reaction evidence="4">
        <text>3-deoxy-alpha-D-manno-oct-2-ulosonate + CTP = CMP-3-deoxy-beta-D-manno-octulosonate + diphosphate</text>
        <dbReference type="Rhea" id="RHEA:23448"/>
        <dbReference type="ChEBI" id="CHEBI:33019"/>
        <dbReference type="ChEBI" id="CHEBI:37563"/>
        <dbReference type="ChEBI" id="CHEBI:85986"/>
        <dbReference type="ChEBI" id="CHEBI:85987"/>
        <dbReference type="EC" id="2.7.7.38"/>
    </reaction>
</comment>
<dbReference type="EMBL" id="JAULRT010000052">
    <property type="protein sequence ID" value="MDO3382708.1"/>
    <property type="molecule type" value="Genomic_DNA"/>
</dbReference>
<keyword evidence="2 4" id="KW-0548">Nucleotidyltransferase</keyword>
<comment type="caution">
    <text evidence="5">The sequence shown here is derived from an EMBL/GenBank/DDBJ whole genome shotgun (WGS) entry which is preliminary data.</text>
</comment>
<evidence type="ECO:0000256" key="3">
    <source>
        <dbReference type="ARBA" id="ARBA00022985"/>
    </source>
</evidence>
<reference evidence="5" key="1">
    <citation type="submission" date="2023-07" db="EMBL/GenBank/DDBJ databases">
        <title>Gilvimarinus algae sp. nov., isolated from the surface of Kelp.</title>
        <authorList>
            <person name="Sun Y.Y."/>
            <person name="Gong Y."/>
            <person name="Du Z.J."/>
        </authorList>
    </citation>
    <scope>NUCLEOTIDE SEQUENCE</scope>
    <source>
        <strain evidence="5">SDUM040014</strain>
    </source>
</reference>
<evidence type="ECO:0000256" key="2">
    <source>
        <dbReference type="ARBA" id="ARBA00022695"/>
    </source>
</evidence>
<comment type="subcellular location">
    <subcellularLocation>
        <location evidence="4">Cytoplasm</location>
    </subcellularLocation>
</comment>
<dbReference type="InterPro" id="IPR029044">
    <property type="entry name" value="Nucleotide-diphossugar_trans"/>
</dbReference>
<keyword evidence="4" id="KW-0963">Cytoplasm</keyword>
<evidence type="ECO:0000256" key="4">
    <source>
        <dbReference type="HAMAP-Rule" id="MF_00057"/>
    </source>
</evidence>